<dbReference type="Gramene" id="Pp3c5_24190V3.1">
    <property type="protein sequence ID" value="PAC:32954194.CDS.1"/>
    <property type="gene ID" value="Pp3c5_24190"/>
</dbReference>
<proteinExistence type="predicted"/>
<evidence type="ECO:0000313" key="1">
    <source>
        <dbReference type="EnsemblPlants" id="PAC:32954194.CDS.1"/>
    </source>
</evidence>
<evidence type="ECO:0000313" key="2">
    <source>
        <dbReference type="Proteomes" id="UP000006727"/>
    </source>
</evidence>
<protein>
    <submittedName>
        <fullName evidence="1">Uncharacterized protein</fullName>
    </submittedName>
</protein>
<accession>A0A7I3ZKK1</accession>
<dbReference type="Proteomes" id="UP000006727">
    <property type="component" value="Chromosome 5"/>
</dbReference>
<sequence length="25" mass="3139">MEREFNYDKILNDLKKEFCYNKVVV</sequence>
<reference evidence="1 2" key="2">
    <citation type="journal article" date="2018" name="Plant J.">
        <title>The Physcomitrella patens chromosome-scale assembly reveals moss genome structure and evolution.</title>
        <authorList>
            <person name="Lang D."/>
            <person name="Ullrich K.K."/>
            <person name="Murat F."/>
            <person name="Fuchs J."/>
            <person name="Jenkins J."/>
            <person name="Haas F.B."/>
            <person name="Piednoel M."/>
            <person name="Gundlach H."/>
            <person name="Van Bel M."/>
            <person name="Meyberg R."/>
            <person name="Vives C."/>
            <person name="Morata J."/>
            <person name="Symeonidi A."/>
            <person name="Hiss M."/>
            <person name="Muchero W."/>
            <person name="Kamisugi Y."/>
            <person name="Saleh O."/>
            <person name="Blanc G."/>
            <person name="Decker E.L."/>
            <person name="van Gessel N."/>
            <person name="Grimwood J."/>
            <person name="Hayes R.D."/>
            <person name="Graham S.W."/>
            <person name="Gunter L.E."/>
            <person name="McDaniel S.F."/>
            <person name="Hoernstein S.N.W."/>
            <person name="Larsson A."/>
            <person name="Li F.W."/>
            <person name="Perroud P.F."/>
            <person name="Phillips J."/>
            <person name="Ranjan P."/>
            <person name="Rokshar D.S."/>
            <person name="Rothfels C.J."/>
            <person name="Schneider L."/>
            <person name="Shu S."/>
            <person name="Stevenson D.W."/>
            <person name="Thummler F."/>
            <person name="Tillich M."/>
            <person name="Villarreal Aguilar J.C."/>
            <person name="Widiez T."/>
            <person name="Wong G.K."/>
            <person name="Wymore A."/>
            <person name="Zhang Y."/>
            <person name="Zimmer A.D."/>
            <person name="Quatrano R.S."/>
            <person name="Mayer K.F.X."/>
            <person name="Goodstein D."/>
            <person name="Casacuberta J.M."/>
            <person name="Vandepoele K."/>
            <person name="Reski R."/>
            <person name="Cuming A.C."/>
            <person name="Tuskan G.A."/>
            <person name="Maumus F."/>
            <person name="Salse J."/>
            <person name="Schmutz J."/>
            <person name="Rensing S.A."/>
        </authorList>
    </citation>
    <scope>NUCLEOTIDE SEQUENCE [LARGE SCALE GENOMIC DNA]</scope>
    <source>
        <strain evidence="1 2">cv. Gransden 2004</strain>
    </source>
</reference>
<organism evidence="1 2">
    <name type="scientific">Physcomitrium patens</name>
    <name type="common">Spreading-leaved earth moss</name>
    <name type="synonym">Physcomitrella patens</name>
    <dbReference type="NCBI Taxonomy" id="3218"/>
    <lineage>
        <taxon>Eukaryota</taxon>
        <taxon>Viridiplantae</taxon>
        <taxon>Streptophyta</taxon>
        <taxon>Embryophyta</taxon>
        <taxon>Bryophyta</taxon>
        <taxon>Bryophytina</taxon>
        <taxon>Bryopsida</taxon>
        <taxon>Funariidae</taxon>
        <taxon>Funariales</taxon>
        <taxon>Funariaceae</taxon>
        <taxon>Physcomitrium</taxon>
    </lineage>
</organism>
<dbReference type="EMBL" id="ABEU02000005">
    <property type="status" value="NOT_ANNOTATED_CDS"/>
    <property type="molecule type" value="Genomic_DNA"/>
</dbReference>
<keyword evidence="2" id="KW-1185">Reference proteome</keyword>
<reference evidence="1 2" key="1">
    <citation type="journal article" date="2008" name="Science">
        <title>The Physcomitrella genome reveals evolutionary insights into the conquest of land by plants.</title>
        <authorList>
            <person name="Rensing S."/>
            <person name="Lang D."/>
            <person name="Zimmer A."/>
            <person name="Terry A."/>
            <person name="Salamov A."/>
            <person name="Shapiro H."/>
            <person name="Nishiyama T."/>
            <person name="Perroud P.-F."/>
            <person name="Lindquist E."/>
            <person name="Kamisugi Y."/>
            <person name="Tanahashi T."/>
            <person name="Sakakibara K."/>
            <person name="Fujita T."/>
            <person name="Oishi K."/>
            <person name="Shin-I T."/>
            <person name="Kuroki Y."/>
            <person name="Toyoda A."/>
            <person name="Suzuki Y."/>
            <person name="Hashimoto A."/>
            <person name="Yamaguchi K."/>
            <person name="Sugano A."/>
            <person name="Kohara Y."/>
            <person name="Fujiyama A."/>
            <person name="Anterola A."/>
            <person name="Aoki S."/>
            <person name="Ashton N."/>
            <person name="Barbazuk W.B."/>
            <person name="Barker E."/>
            <person name="Bennetzen J."/>
            <person name="Bezanilla M."/>
            <person name="Blankenship R."/>
            <person name="Cho S.H."/>
            <person name="Dutcher S."/>
            <person name="Estelle M."/>
            <person name="Fawcett J.A."/>
            <person name="Gundlach H."/>
            <person name="Hanada K."/>
            <person name="Heyl A."/>
            <person name="Hicks K.A."/>
            <person name="Hugh J."/>
            <person name="Lohr M."/>
            <person name="Mayer K."/>
            <person name="Melkozernov A."/>
            <person name="Murata T."/>
            <person name="Nelson D."/>
            <person name="Pils B."/>
            <person name="Prigge M."/>
            <person name="Reiss B."/>
            <person name="Renner T."/>
            <person name="Rombauts S."/>
            <person name="Rushton P."/>
            <person name="Sanderfoot A."/>
            <person name="Schween G."/>
            <person name="Shiu S.-H."/>
            <person name="Stueber K."/>
            <person name="Theodoulou F.L."/>
            <person name="Tu H."/>
            <person name="Van de Peer Y."/>
            <person name="Verrier P.J."/>
            <person name="Waters E."/>
            <person name="Wood A."/>
            <person name="Yang L."/>
            <person name="Cove D."/>
            <person name="Cuming A."/>
            <person name="Hasebe M."/>
            <person name="Lucas S."/>
            <person name="Mishler D.B."/>
            <person name="Reski R."/>
            <person name="Grigoriev I."/>
            <person name="Quatrano R.S."/>
            <person name="Boore J.L."/>
        </authorList>
    </citation>
    <scope>NUCLEOTIDE SEQUENCE [LARGE SCALE GENOMIC DNA]</scope>
    <source>
        <strain evidence="1 2">cv. Gransden 2004</strain>
    </source>
</reference>
<dbReference type="EnsemblPlants" id="Pp3c5_24190V3.1">
    <property type="protein sequence ID" value="PAC:32954194.CDS.1"/>
    <property type="gene ID" value="Pp3c5_24190"/>
</dbReference>
<reference evidence="1" key="3">
    <citation type="submission" date="2020-12" db="UniProtKB">
        <authorList>
            <consortium name="EnsemblPlants"/>
        </authorList>
    </citation>
    <scope>IDENTIFICATION</scope>
</reference>
<name>A0A7I3ZKK1_PHYPA</name>